<evidence type="ECO:0000256" key="1">
    <source>
        <dbReference type="SAM" id="MobiDB-lite"/>
    </source>
</evidence>
<gene>
    <name evidence="2" type="ORF">EVAR_17281_1</name>
</gene>
<name>A0A4C1TTM1_EUMVA</name>
<reference evidence="2 3" key="1">
    <citation type="journal article" date="2019" name="Commun. Biol.">
        <title>The bagworm genome reveals a unique fibroin gene that provides high tensile strength.</title>
        <authorList>
            <person name="Kono N."/>
            <person name="Nakamura H."/>
            <person name="Ohtoshi R."/>
            <person name="Tomita M."/>
            <person name="Numata K."/>
            <person name="Arakawa K."/>
        </authorList>
    </citation>
    <scope>NUCLEOTIDE SEQUENCE [LARGE SCALE GENOMIC DNA]</scope>
</reference>
<organism evidence="2 3">
    <name type="scientific">Eumeta variegata</name>
    <name type="common">Bagworm moth</name>
    <name type="synonym">Eumeta japonica</name>
    <dbReference type="NCBI Taxonomy" id="151549"/>
    <lineage>
        <taxon>Eukaryota</taxon>
        <taxon>Metazoa</taxon>
        <taxon>Ecdysozoa</taxon>
        <taxon>Arthropoda</taxon>
        <taxon>Hexapoda</taxon>
        <taxon>Insecta</taxon>
        <taxon>Pterygota</taxon>
        <taxon>Neoptera</taxon>
        <taxon>Endopterygota</taxon>
        <taxon>Lepidoptera</taxon>
        <taxon>Glossata</taxon>
        <taxon>Ditrysia</taxon>
        <taxon>Tineoidea</taxon>
        <taxon>Psychidae</taxon>
        <taxon>Oiketicinae</taxon>
        <taxon>Eumeta</taxon>
    </lineage>
</organism>
<feature type="region of interest" description="Disordered" evidence="1">
    <location>
        <begin position="24"/>
        <end position="84"/>
    </location>
</feature>
<dbReference type="Proteomes" id="UP000299102">
    <property type="component" value="Unassembled WGS sequence"/>
</dbReference>
<evidence type="ECO:0000313" key="2">
    <source>
        <dbReference type="EMBL" id="GBP17156.1"/>
    </source>
</evidence>
<keyword evidence="3" id="KW-1185">Reference proteome</keyword>
<sequence>MQCRRTSEFDVKFKQQMAPHDIVRADSSSVSGNAGALGHTELWPPDTQEAPIGPGTPGAQGLCPECPRGKDGTGTSSHFHSELE</sequence>
<proteinExistence type="predicted"/>
<dbReference type="EMBL" id="BGZK01000085">
    <property type="protein sequence ID" value="GBP17156.1"/>
    <property type="molecule type" value="Genomic_DNA"/>
</dbReference>
<dbReference type="AlphaFoldDB" id="A0A4C1TTM1"/>
<accession>A0A4C1TTM1</accession>
<evidence type="ECO:0000313" key="3">
    <source>
        <dbReference type="Proteomes" id="UP000299102"/>
    </source>
</evidence>
<protein>
    <submittedName>
        <fullName evidence="2">Uncharacterized protein</fullName>
    </submittedName>
</protein>
<comment type="caution">
    <text evidence="2">The sequence shown here is derived from an EMBL/GenBank/DDBJ whole genome shotgun (WGS) entry which is preliminary data.</text>
</comment>